<evidence type="ECO:0008006" key="9">
    <source>
        <dbReference type="Google" id="ProtNLM"/>
    </source>
</evidence>
<reference evidence="8" key="2">
    <citation type="submission" date="2015-01" db="EMBL/GenBank/DDBJ databases">
        <title>Evolutionary Origins and Diversification of the Mycorrhizal Mutualists.</title>
        <authorList>
            <consortium name="DOE Joint Genome Institute"/>
            <consortium name="Mycorrhizal Genomics Consortium"/>
            <person name="Kohler A."/>
            <person name="Kuo A."/>
            <person name="Nagy L.G."/>
            <person name="Floudas D."/>
            <person name="Copeland A."/>
            <person name="Barry K.W."/>
            <person name="Cichocki N."/>
            <person name="Veneault-Fourrey C."/>
            <person name="LaButti K."/>
            <person name="Lindquist E.A."/>
            <person name="Lipzen A."/>
            <person name="Lundell T."/>
            <person name="Morin E."/>
            <person name="Murat C."/>
            <person name="Riley R."/>
            <person name="Ohm R."/>
            <person name="Sun H."/>
            <person name="Tunlid A."/>
            <person name="Henrissat B."/>
            <person name="Grigoriev I.V."/>
            <person name="Hibbett D.S."/>
            <person name="Martin F."/>
        </authorList>
    </citation>
    <scope>NUCLEOTIDE SEQUENCE [LARGE SCALE GENOMIC DNA]</scope>
    <source>
        <strain evidence="8">MUT 4182</strain>
    </source>
</reference>
<feature type="compositionally biased region" description="Basic and acidic residues" evidence="6">
    <location>
        <begin position="207"/>
        <end position="216"/>
    </location>
</feature>
<dbReference type="Proteomes" id="UP000054248">
    <property type="component" value="Unassembled WGS sequence"/>
</dbReference>
<keyword evidence="3" id="KW-0540">Nuclease</keyword>
<evidence type="ECO:0000256" key="1">
    <source>
        <dbReference type="ARBA" id="ARBA00004496"/>
    </source>
</evidence>
<organism evidence="7 8">
    <name type="scientific">Tulasnella calospora MUT 4182</name>
    <dbReference type="NCBI Taxonomy" id="1051891"/>
    <lineage>
        <taxon>Eukaryota</taxon>
        <taxon>Fungi</taxon>
        <taxon>Dikarya</taxon>
        <taxon>Basidiomycota</taxon>
        <taxon>Agaricomycotina</taxon>
        <taxon>Agaricomycetes</taxon>
        <taxon>Cantharellales</taxon>
        <taxon>Tulasnellaceae</taxon>
        <taxon>Tulasnella</taxon>
    </lineage>
</organism>
<feature type="region of interest" description="Disordered" evidence="6">
    <location>
        <begin position="202"/>
        <end position="225"/>
    </location>
</feature>
<feature type="region of interest" description="Disordered" evidence="6">
    <location>
        <begin position="38"/>
        <end position="57"/>
    </location>
</feature>
<reference evidence="7 8" key="1">
    <citation type="submission" date="2014-04" db="EMBL/GenBank/DDBJ databases">
        <authorList>
            <consortium name="DOE Joint Genome Institute"/>
            <person name="Kuo A."/>
            <person name="Girlanda M."/>
            <person name="Perotto S."/>
            <person name="Kohler A."/>
            <person name="Nagy L.G."/>
            <person name="Floudas D."/>
            <person name="Copeland A."/>
            <person name="Barry K.W."/>
            <person name="Cichocki N."/>
            <person name="Veneault-Fourrey C."/>
            <person name="LaButti K."/>
            <person name="Lindquist E.A."/>
            <person name="Lipzen A."/>
            <person name="Lundell T."/>
            <person name="Morin E."/>
            <person name="Murat C."/>
            <person name="Sun H."/>
            <person name="Tunlid A."/>
            <person name="Henrissat B."/>
            <person name="Grigoriev I.V."/>
            <person name="Hibbett D.S."/>
            <person name="Martin F."/>
            <person name="Nordberg H.P."/>
            <person name="Cantor M.N."/>
            <person name="Hua S.X."/>
        </authorList>
    </citation>
    <scope>NUCLEOTIDE SEQUENCE [LARGE SCALE GENOMIC DNA]</scope>
    <source>
        <strain evidence="7 8">MUT 4182</strain>
    </source>
</reference>
<dbReference type="HOGENOM" id="CLU_047631_0_1_1"/>
<dbReference type="GO" id="GO:0006281">
    <property type="term" value="P:DNA repair"/>
    <property type="evidence" value="ECO:0007669"/>
    <property type="project" value="InterPro"/>
</dbReference>
<evidence type="ECO:0000256" key="2">
    <source>
        <dbReference type="ARBA" id="ARBA00022490"/>
    </source>
</evidence>
<sequence>MEHDESTQDLEALRERWTSEQMDLARECKFYDDELPFSVTSKTTPEEGSSGEDFDEPVVRSESIGTIDVEGLNYVGGLDISFVGSEDATGGSKEGTEGLPDAYATIAVLEYPSMKLRHELTEPIHLNTPYIPSFLAYREAPTYLSLLEKLRTKLQQDGKENEFPQLLVVDGNGRLHVREAGSACAVGVRSGLPTIGVAKNYHPPHGSPEKEGDEKANPAAMGGGWRATQKGMRQMAQKVLKQQGDWIGLHRQSVESPVASRNAYIGAAVLSSKGAKNPIFVSPAHRVSLRTAILLALVMSKVRVPEPTRKADEISRIAVRKALAQTPKTDS</sequence>
<dbReference type="GO" id="GO:0016891">
    <property type="term" value="F:RNA endonuclease activity producing 5'-phosphomonoesters, hydrolytic mechanism"/>
    <property type="evidence" value="ECO:0007669"/>
    <property type="project" value="TreeGrafter"/>
</dbReference>
<accession>A0A0C3QGR6</accession>
<dbReference type="GO" id="GO:0003727">
    <property type="term" value="F:single-stranded RNA binding"/>
    <property type="evidence" value="ECO:0007669"/>
    <property type="project" value="TreeGrafter"/>
</dbReference>
<gene>
    <name evidence="7" type="ORF">M407DRAFT_222543</name>
</gene>
<protein>
    <recommendedName>
        <fullName evidence="9">Endonuclease V</fullName>
    </recommendedName>
</protein>
<keyword evidence="4" id="KW-0255">Endonuclease</keyword>
<dbReference type="STRING" id="1051891.A0A0C3QGR6"/>
<dbReference type="AlphaFoldDB" id="A0A0C3QGR6"/>
<name>A0A0C3QGR6_9AGAM</name>
<proteinExistence type="predicted"/>
<keyword evidence="5" id="KW-0378">Hydrolase</keyword>
<evidence type="ECO:0000313" key="8">
    <source>
        <dbReference type="Proteomes" id="UP000054248"/>
    </source>
</evidence>
<dbReference type="PANTHER" id="PTHR28511:SF1">
    <property type="entry name" value="ENDONUCLEASE V"/>
    <property type="match status" value="1"/>
</dbReference>
<dbReference type="OrthoDB" id="20018at2759"/>
<feature type="compositionally biased region" description="Polar residues" evidence="6">
    <location>
        <begin position="38"/>
        <end position="47"/>
    </location>
</feature>
<evidence type="ECO:0000313" key="7">
    <source>
        <dbReference type="EMBL" id="KIO30865.1"/>
    </source>
</evidence>
<evidence type="ECO:0000256" key="4">
    <source>
        <dbReference type="ARBA" id="ARBA00022759"/>
    </source>
</evidence>
<keyword evidence="2" id="KW-0963">Cytoplasm</keyword>
<dbReference type="Gene3D" id="3.30.2170.10">
    <property type="entry name" value="archaeoglobus fulgidus dsm 4304 superfamily"/>
    <property type="match status" value="1"/>
</dbReference>
<keyword evidence="8" id="KW-1185">Reference proteome</keyword>
<dbReference type="InterPro" id="IPR007581">
    <property type="entry name" value="Endonuclease-V"/>
</dbReference>
<dbReference type="Pfam" id="PF04493">
    <property type="entry name" value="Endonuclease_5"/>
    <property type="match status" value="1"/>
</dbReference>
<dbReference type="EMBL" id="KN822968">
    <property type="protein sequence ID" value="KIO30865.1"/>
    <property type="molecule type" value="Genomic_DNA"/>
</dbReference>
<evidence type="ECO:0000256" key="6">
    <source>
        <dbReference type="SAM" id="MobiDB-lite"/>
    </source>
</evidence>
<comment type="subcellular location">
    <subcellularLocation>
        <location evidence="1">Cytoplasm</location>
    </subcellularLocation>
</comment>
<evidence type="ECO:0000256" key="3">
    <source>
        <dbReference type="ARBA" id="ARBA00022722"/>
    </source>
</evidence>
<evidence type="ECO:0000256" key="5">
    <source>
        <dbReference type="ARBA" id="ARBA00022801"/>
    </source>
</evidence>
<dbReference type="GO" id="GO:0005730">
    <property type="term" value="C:nucleolus"/>
    <property type="evidence" value="ECO:0007669"/>
    <property type="project" value="TreeGrafter"/>
</dbReference>
<dbReference type="CDD" id="cd06559">
    <property type="entry name" value="Endonuclease_V"/>
    <property type="match status" value="1"/>
</dbReference>
<dbReference type="PANTHER" id="PTHR28511">
    <property type="entry name" value="ENDONUCLEASE V"/>
    <property type="match status" value="1"/>
</dbReference>
<dbReference type="GO" id="GO:0005737">
    <property type="term" value="C:cytoplasm"/>
    <property type="evidence" value="ECO:0007669"/>
    <property type="project" value="UniProtKB-SubCell"/>
</dbReference>